<keyword evidence="3" id="KW-1185">Reference proteome</keyword>
<gene>
    <name evidence="2" type="ORF">FRX31_028067</name>
</gene>
<reference evidence="2 3" key="1">
    <citation type="submission" date="2020-06" db="EMBL/GenBank/DDBJ databases">
        <title>Transcriptomic and genomic resources for Thalictrum thalictroides and T. hernandezii: Facilitating candidate gene discovery in an emerging model plant lineage.</title>
        <authorList>
            <person name="Arias T."/>
            <person name="Riano-Pachon D.M."/>
            <person name="Di Stilio V.S."/>
        </authorList>
    </citation>
    <scope>NUCLEOTIDE SEQUENCE [LARGE SCALE GENOMIC DNA]</scope>
    <source>
        <strain evidence="3">cv. WT478/WT964</strain>
        <tissue evidence="2">Leaves</tissue>
    </source>
</reference>
<dbReference type="AlphaFoldDB" id="A0A7J6VDR2"/>
<comment type="caution">
    <text evidence="2">The sequence shown here is derived from an EMBL/GenBank/DDBJ whole genome shotgun (WGS) entry which is preliminary data.</text>
</comment>
<accession>A0A7J6VDR2</accession>
<dbReference type="Proteomes" id="UP000554482">
    <property type="component" value="Unassembled WGS sequence"/>
</dbReference>
<protein>
    <recommendedName>
        <fullName evidence="1">Myb/SANT-like domain-containing protein</fullName>
    </recommendedName>
</protein>
<evidence type="ECO:0000259" key="1">
    <source>
        <dbReference type="Pfam" id="PF12776"/>
    </source>
</evidence>
<evidence type="ECO:0000313" key="3">
    <source>
        <dbReference type="Proteomes" id="UP000554482"/>
    </source>
</evidence>
<organism evidence="2 3">
    <name type="scientific">Thalictrum thalictroides</name>
    <name type="common">Rue-anemone</name>
    <name type="synonym">Anemone thalictroides</name>
    <dbReference type="NCBI Taxonomy" id="46969"/>
    <lineage>
        <taxon>Eukaryota</taxon>
        <taxon>Viridiplantae</taxon>
        <taxon>Streptophyta</taxon>
        <taxon>Embryophyta</taxon>
        <taxon>Tracheophyta</taxon>
        <taxon>Spermatophyta</taxon>
        <taxon>Magnoliopsida</taxon>
        <taxon>Ranunculales</taxon>
        <taxon>Ranunculaceae</taxon>
        <taxon>Thalictroideae</taxon>
        <taxon>Thalictrum</taxon>
    </lineage>
</organism>
<dbReference type="EMBL" id="JABWDY010034857">
    <property type="protein sequence ID" value="KAF5182345.1"/>
    <property type="molecule type" value="Genomic_DNA"/>
</dbReference>
<dbReference type="InterPro" id="IPR024752">
    <property type="entry name" value="Myb/SANT-like_dom"/>
</dbReference>
<sequence length="153" mass="17865">MNPGNFGRNIARLYRERQVVYRQRQVVWNETMDTLLMNSLLYFSSGSEPPLVRLGFAYDHVATCIRHSTDVVVSLEEIARRLSYFRRKYKLVKELCEVFGCYFDSSTLKVVGTDEVWAEVDSLVPGKYVEIRDVCQPTYLPMCDIEVSYSLRR</sequence>
<feature type="domain" description="Myb/SANT-like" evidence="1">
    <location>
        <begin position="28"/>
        <end position="119"/>
    </location>
</feature>
<proteinExistence type="predicted"/>
<name>A0A7J6VDR2_THATH</name>
<dbReference type="Pfam" id="PF12776">
    <property type="entry name" value="Myb_DNA-bind_3"/>
    <property type="match status" value="1"/>
</dbReference>
<evidence type="ECO:0000313" key="2">
    <source>
        <dbReference type="EMBL" id="KAF5182345.1"/>
    </source>
</evidence>